<proteinExistence type="predicted"/>
<dbReference type="AlphaFoldDB" id="A0A1F5S8I0"/>
<gene>
    <name evidence="1" type="ORF">A2Y83_05040</name>
</gene>
<comment type="caution">
    <text evidence="1">The sequence shown here is derived from an EMBL/GenBank/DDBJ whole genome shotgun (WGS) entry which is preliminary data.</text>
</comment>
<dbReference type="EMBL" id="MFFS01000006">
    <property type="protein sequence ID" value="OGF22959.1"/>
    <property type="molecule type" value="Genomic_DNA"/>
</dbReference>
<reference evidence="1 2" key="1">
    <citation type="journal article" date="2016" name="Nat. Commun.">
        <title>Thousands of microbial genomes shed light on interconnected biogeochemical processes in an aquifer system.</title>
        <authorList>
            <person name="Anantharaman K."/>
            <person name="Brown C.T."/>
            <person name="Hug L.A."/>
            <person name="Sharon I."/>
            <person name="Castelle C.J."/>
            <person name="Probst A.J."/>
            <person name="Thomas B.C."/>
            <person name="Singh A."/>
            <person name="Wilkins M.J."/>
            <person name="Karaoz U."/>
            <person name="Brodie E.L."/>
            <person name="Williams K.H."/>
            <person name="Hubbard S.S."/>
            <person name="Banfield J.F."/>
        </authorList>
    </citation>
    <scope>NUCLEOTIDE SEQUENCE [LARGE SCALE GENOMIC DNA]</scope>
</reference>
<sequence>MENFDKNKFVHIGNNVYKIRLKCDEIAKGKSKSFRLIIFIVEDDNILVPITIYFKGECESIGKKELNNHLEMILLELLA</sequence>
<organism evidence="1 2">
    <name type="scientific">Candidatus Falkowbacteria bacterium RBG_13_39_14</name>
    <dbReference type="NCBI Taxonomy" id="1797985"/>
    <lineage>
        <taxon>Bacteria</taxon>
        <taxon>Candidatus Falkowiibacteriota</taxon>
    </lineage>
</organism>
<evidence type="ECO:0000313" key="2">
    <source>
        <dbReference type="Proteomes" id="UP000178323"/>
    </source>
</evidence>
<accession>A0A1F5S8I0</accession>
<protein>
    <submittedName>
        <fullName evidence="1">Uncharacterized protein</fullName>
    </submittedName>
</protein>
<dbReference type="Proteomes" id="UP000178323">
    <property type="component" value="Unassembled WGS sequence"/>
</dbReference>
<evidence type="ECO:0000313" key="1">
    <source>
        <dbReference type="EMBL" id="OGF22959.1"/>
    </source>
</evidence>
<name>A0A1F5S8I0_9BACT</name>